<dbReference type="SUPFAM" id="SSF54001">
    <property type="entry name" value="Cysteine proteinases"/>
    <property type="match status" value="1"/>
</dbReference>
<accession>A0ABS4JYE8</accession>
<evidence type="ECO:0000313" key="1">
    <source>
        <dbReference type="EMBL" id="MBP2020560.1"/>
    </source>
</evidence>
<protein>
    <submittedName>
        <fullName evidence="1">Uncharacterized protein</fullName>
    </submittedName>
</protein>
<dbReference type="Proteomes" id="UP001519308">
    <property type="component" value="Unassembled WGS sequence"/>
</dbReference>
<evidence type="ECO:0000313" key="2">
    <source>
        <dbReference type="Proteomes" id="UP001519308"/>
    </source>
</evidence>
<name>A0ABS4JYE8_9CLOT</name>
<organism evidence="1 2">
    <name type="scientific">Clostridium punense</name>
    <dbReference type="NCBI Taxonomy" id="1054297"/>
    <lineage>
        <taxon>Bacteria</taxon>
        <taxon>Bacillati</taxon>
        <taxon>Bacillota</taxon>
        <taxon>Clostridia</taxon>
        <taxon>Eubacteriales</taxon>
        <taxon>Clostridiaceae</taxon>
        <taxon>Clostridium</taxon>
    </lineage>
</organism>
<gene>
    <name evidence="1" type="ORF">J2Z44_000344</name>
</gene>
<dbReference type="EMBL" id="JAGGLL010000002">
    <property type="protein sequence ID" value="MBP2020560.1"/>
    <property type="molecule type" value="Genomic_DNA"/>
</dbReference>
<keyword evidence="2" id="KW-1185">Reference proteome</keyword>
<dbReference type="InterPro" id="IPR038765">
    <property type="entry name" value="Papain-like_cys_pep_sf"/>
</dbReference>
<proteinExistence type="predicted"/>
<comment type="caution">
    <text evidence="1">The sequence shown here is derived from an EMBL/GenBank/DDBJ whole genome shotgun (WGS) entry which is preliminary data.</text>
</comment>
<reference evidence="1 2" key="1">
    <citation type="submission" date="2021-03" db="EMBL/GenBank/DDBJ databases">
        <title>Genomic Encyclopedia of Type Strains, Phase IV (KMG-IV): sequencing the most valuable type-strain genomes for metagenomic binning, comparative biology and taxonomic classification.</title>
        <authorList>
            <person name="Goeker M."/>
        </authorList>
    </citation>
    <scope>NUCLEOTIDE SEQUENCE [LARGE SCALE GENOMIC DNA]</scope>
    <source>
        <strain evidence="1 2">DSM 28650</strain>
    </source>
</reference>
<sequence>MEKYYLYIVLTRTNSTVSKLIGLFTKDEYTHAAISLDKDLNNMYSFARKYTFNPFIGRFKHENLNEGLYKFSKNLPGAIIEIEVSKEQYEKATQLVNNFIENSNKYKYNYIGLIHNLLNKEVCYENRFLCSEFVYHILNQSSILDFNMSRNLVKPATLLNSKGDMIFKGNLKELKGSSVGYSSGGFQPMELRVAYE</sequence>
<dbReference type="Gene3D" id="3.90.1720.10">
    <property type="entry name" value="endopeptidase domain like (from Nostoc punctiforme)"/>
    <property type="match status" value="1"/>
</dbReference>
<dbReference type="RefSeq" id="WP_021283053.1">
    <property type="nucleotide sequence ID" value="NZ_JAGGLL010000002.1"/>
</dbReference>